<feature type="chain" id="PRO_5037510369" evidence="1">
    <location>
        <begin position="27"/>
        <end position="346"/>
    </location>
</feature>
<feature type="signal peptide" evidence="1">
    <location>
        <begin position="1"/>
        <end position="26"/>
    </location>
</feature>
<dbReference type="AlphaFoldDB" id="A0A939IKR3"/>
<evidence type="ECO:0000313" key="2">
    <source>
        <dbReference type="EMBL" id="MBN7795198.1"/>
    </source>
</evidence>
<dbReference type="Proteomes" id="UP000664303">
    <property type="component" value="Unassembled WGS sequence"/>
</dbReference>
<proteinExistence type="predicted"/>
<keyword evidence="1" id="KW-0732">Signal</keyword>
<gene>
    <name evidence="2" type="ORF">JYP50_01260</name>
</gene>
<evidence type="ECO:0000313" key="3">
    <source>
        <dbReference type="Proteomes" id="UP000664303"/>
    </source>
</evidence>
<protein>
    <submittedName>
        <fullName evidence="2">DUF481 domain-containing protein</fullName>
    </submittedName>
</protein>
<dbReference type="RefSeq" id="WP_206558635.1">
    <property type="nucleotide sequence ID" value="NZ_JAFKCZ010000001.1"/>
</dbReference>
<dbReference type="Pfam" id="PF04338">
    <property type="entry name" value="DUF481"/>
    <property type="match status" value="1"/>
</dbReference>
<comment type="caution">
    <text evidence="2">The sequence shown here is derived from an EMBL/GenBank/DDBJ whole genome shotgun (WGS) entry which is preliminary data.</text>
</comment>
<evidence type="ECO:0000256" key="1">
    <source>
        <dbReference type="SAM" id="SignalP"/>
    </source>
</evidence>
<organism evidence="2 3">
    <name type="scientific">Parahaliea mediterranea</name>
    <dbReference type="NCBI Taxonomy" id="651086"/>
    <lineage>
        <taxon>Bacteria</taxon>
        <taxon>Pseudomonadati</taxon>
        <taxon>Pseudomonadota</taxon>
        <taxon>Gammaproteobacteria</taxon>
        <taxon>Cellvibrionales</taxon>
        <taxon>Halieaceae</taxon>
        <taxon>Parahaliea</taxon>
    </lineage>
</organism>
<dbReference type="InterPro" id="IPR007433">
    <property type="entry name" value="DUF481"/>
</dbReference>
<reference evidence="2" key="1">
    <citation type="submission" date="2021-02" db="EMBL/GenBank/DDBJ databases">
        <title>PHA producing bacteria isolated from coastal sediment in Guangdong, Shenzhen.</title>
        <authorList>
            <person name="Zheng W."/>
            <person name="Yu S."/>
            <person name="Huang Y."/>
        </authorList>
    </citation>
    <scope>NUCLEOTIDE SEQUENCE</scope>
    <source>
        <strain evidence="2">TN14-10</strain>
    </source>
</reference>
<dbReference type="EMBL" id="JAFKCZ010000001">
    <property type="protein sequence ID" value="MBN7795198.1"/>
    <property type="molecule type" value="Genomic_DNA"/>
</dbReference>
<keyword evidence="3" id="KW-1185">Reference proteome</keyword>
<accession>A0A939IKR3</accession>
<name>A0A939IKR3_9GAMM</name>
<sequence length="346" mass="39579">MKVHRSHKSLLALFTCLLALAGAAGAARADRLFTTDGESIPGTLVGLKEGNLVWSSEVFGDLVIDQHHIARIESGDHFDFKLSSRELNNCWMFVQDDHQLLHCDEGVEVLSDWKLVVAAGEAVNDPKPLLTQKGNVNVAAEDSSGNNDINKVDVTARSEMRFIESRHTLALRYQEEQVDDTNARNMWRSGYQYDQFFTDQWFVAGNASYEEDEFKQIDQRTLAGMGMGYQFLETSYFDLLGKGTVNYVDEQFTYGEDRATPAFLWNLDFAWRFNDKGMEFFHRHAMLQAFENNDDFEITSTTGLKYPINGHFSSVIRFEYDYDNLPAQDAVDKKDQKWSIGLTYDW</sequence>